<evidence type="ECO:0000259" key="3">
    <source>
        <dbReference type="Pfam" id="PF03981"/>
    </source>
</evidence>
<comment type="caution">
    <text evidence="4">The sequence shown here is derived from an EMBL/GenBank/DDBJ whole genome shotgun (WGS) entry which is preliminary data.</text>
</comment>
<dbReference type="Proteomes" id="UP001236369">
    <property type="component" value="Unassembled WGS sequence"/>
</dbReference>
<feature type="domain" description="Ubiquinol-cytochrome c chaperone" evidence="3">
    <location>
        <begin position="35"/>
        <end position="171"/>
    </location>
</feature>
<evidence type="ECO:0000256" key="1">
    <source>
        <dbReference type="ARBA" id="ARBA00006407"/>
    </source>
</evidence>
<dbReference type="PANTHER" id="PTHR12184:SF1">
    <property type="entry name" value="UBIQUINOL-CYTOCHROME-C REDUCTASE COMPLEX ASSEMBLY FACTOR 1"/>
    <property type="match status" value="1"/>
</dbReference>
<organism evidence="4 5">
    <name type="scientific">Methylobacterium persicinum</name>
    <dbReference type="NCBI Taxonomy" id="374426"/>
    <lineage>
        <taxon>Bacteria</taxon>
        <taxon>Pseudomonadati</taxon>
        <taxon>Pseudomonadota</taxon>
        <taxon>Alphaproteobacteria</taxon>
        <taxon>Hyphomicrobiales</taxon>
        <taxon>Methylobacteriaceae</taxon>
        <taxon>Methylobacterium</taxon>
    </lineage>
</organism>
<proteinExistence type="inferred from homology"/>
<dbReference type="InterPro" id="IPR021150">
    <property type="entry name" value="Ubiq_cyt_c_chap"/>
</dbReference>
<dbReference type="PANTHER" id="PTHR12184">
    <property type="entry name" value="UBIQUINOL-CYTOCHROME C REDUCTASE COMPLEX ASSEMBLY FACTOR 1 FAMILY MEMBER"/>
    <property type="match status" value="1"/>
</dbReference>
<dbReference type="PIRSF" id="PIRSF032079">
    <property type="entry name" value="UCP032079"/>
    <property type="match status" value="1"/>
</dbReference>
<keyword evidence="5" id="KW-1185">Reference proteome</keyword>
<evidence type="ECO:0000256" key="2">
    <source>
        <dbReference type="ARBA" id="ARBA00006436"/>
    </source>
</evidence>
<dbReference type="EMBL" id="JAUSVV010000001">
    <property type="protein sequence ID" value="MDQ0441162.1"/>
    <property type="molecule type" value="Genomic_DNA"/>
</dbReference>
<name>A0ABU0HGV5_9HYPH</name>
<reference evidence="4 5" key="1">
    <citation type="submission" date="2023-07" db="EMBL/GenBank/DDBJ databases">
        <title>Genomic Encyclopedia of Type Strains, Phase IV (KMG-IV): sequencing the most valuable type-strain genomes for metagenomic binning, comparative biology and taxonomic classification.</title>
        <authorList>
            <person name="Goeker M."/>
        </authorList>
    </citation>
    <scope>NUCLEOTIDE SEQUENCE [LARGE SCALE GENOMIC DNA]</scope>
    <source>
        <strain evidence="4 5">DSM 19562</strain>
    </source>
</reference>
<dbReference type="InterPro" id="IPR007129">
    <property type="entry name" value="Ubiqinol_cyt_c_chaperone_CPB3"/>
</dbReference>
<comment type="similarity">
    <text evidence="1">Belongs to the CBP3 family.</text>
</comment>
<evidence type="ECO:0000313" key="5">
    <source>
        <dbReference type="Proteomes" id="UP001236369"/>
    </source>
</evidence>
<protein>
    <submittedName>
        <fullName evidence="4">Cytochrome b pre-mRNA-processing protein 3</fullName>
    </submittedName>
</protein>
<evidence type="ECO:0000313" key="4">
    <source>
        <dbReference type="EMBL" id="MDQ0441162.1"/>
    </source>
</evidence>
<dbReference type="InterPro" id="IPR014569">
    <property type="entry name" value="Ubq_cyt-c_CBP3-rel"/>
</dbReference>
<accession>A0ABU0HGV5</accession>
<comment type="similarity">
    <text evidence="2">Belongs to the UPF0174 family.</text>
</comment>
<dbReference type="RefSeq" id="WP_238253075.1">
    <property type="nucleotide sequence ID" value="NZ_BPQX01000069.1"/>
</dbReference>
<dbReference type="Pfam" id="PF03981">
    <property type="entry name" value="Ubiq_cyt_C_chap"/>
    <property type="match status" value="1"/>
</dbReference>
<gene>
    <name evidence="4" type="ORF">QO016_000639</name>
</gene>
<sequence>MIARLFRRGPDRRRPVAALHAAIAAAARQPGLYTALHVPDTVEGRFEALCLHVYLVLRRLNRLPPPAADLAQELVDAVFASLDANVRELGVSDVGVGKRMKKLAMAFYGRARSYDAALDSPAGEGDALLRAALLRNPLATVPSADAAGLAAYVRAAEAALAQADLASILDPGPPFPDPGAFGAARANEERPV</sequence>